<dbReference type="Proteomes" id="UP000679725">
    <property type="component" value="Unassembled WGS sequence"/>
</dbReference>
<gene>
    <name evidence="1" type="ORF">DYBT9623_01825</name>
</gene>
<keyword evidence="2" id="KW-1185">Reference proteome</keyword>
<dbReference type="RefSeq" id="WP_215233181.1">
    <property type="nucleotide sequence ID" value="NZ_CAJRAU010000002.1"/>
</dbReference>
<dbReference type="EMBL" id="CAJRAU010000002">
    <property type="protein sequence ID" value="CAG5069090.1"/>
    <property type="molecule type" value="Genomic_DNA"/>
</dbReference>
<name>A0ABN7R4Q0_9BACT</name>
<evidence type="ECO:0000313" key="1">
    <source>
        <dbReference type="EMBL" id="CAG5069090.1"/>
    </source>
</evidence>
<comment type="caution">
    <text evidence="1">The sequence shown here is derived from an EMBL/GenBank/DDBJ whole genome shotgun (WGS) entry which is preliminary data.</text>
</comment>
<organism evidence="1 2">
    <name type="scientific">Dyadobacter linearis</name>
    <dbReference type="NCBI Taxonomy" id="2823330"/>
    <lineage>
        <taxon>Bacteria</taxon>
        <taxon>Pseudomonadati</taxon>
        <taxon>Bacteroidota</taxon>
        <taxon>Cytophagia</taxon>
        <taxon>Cytophagales</taxon>
        <taxon>Spirosomataceae</taxon>
        <taxon>Dyadobacter</taxon>
    </lineage>
</organism>
<evidence type="ECO:0008006" key="3">
    <source>
        <dbReference type="Google" id="ProtNLM"/>
    </source>
</evidence>
<proteinExistence type="predicted"/>
<accession>A0ABN7R4Q0</accession>
<protein>
    <recommendedName>
        <fullName evidence="3">Outer membrane protein beta-barrel domain-containing protein</fullName>
    </recommendedName>
</protein>
<sequence>MNTILLTLGTLLSSHPNPTPPDTIILNAGKNSKVIFYGQSPEDLKKLEMLDLNKILKELNGTQAGTEEAQRQHVTLTNTDFISEPAKLSKSQQYLANTFLNLHVGAGYNINRYTFFQASPAVMNHPTGTLTCDIVMQNLLTSSLSVVHDMKFIDRPRHIVSLRYGAGIGLNIQRYLHWNLVEPVLFKDLKQVTDRAKQVMKENQITPLKSDFNALQTYIQVAPRFAMKNKKGQSTFYLNAGARINYNRNFQNASPSLYSNAVIINNPSGTTVVDDKGPIITGGGYGVYSERHTLGLSYVAEIGYKWIGLFVLYYPNYVELKTSPLNGTDTKNPGFSPGKTGKLGFASFGIKLGR</sequence>
<evidence type="ECO:0000313" key="2">
    <source>
        <dbReference type="Proteomes" id="UP000679725"/>
    </source>
</evidence>
<reference evidence="1 2" key="1">
    <citation type="submission" date="2021-04" db="EMBL/GenBank/DDBJ databases">
        <authorList>
            <person name="Rodrigo-Torres L."/>
            <person name="Arahal R. D."/>
            <person name="Lucena T."/>
        </authorList>
    </citation>
    <scope>NUCLEOTIDE SEQUENCE [LARGE SCALE GENOMIC DNA]</scope>
    <source>
        <strain evidence="1 2">CECT 9623</strain>
    </source>
</reference>